<gene>
    <name evidence="8" type="ORF">PISL3812_06158</name>
</gene>
<dbReference type="GO" id="GO:0016702">
    <property type="term" value="F:oxidoreductase activity, acting on single donors with incorporation of molecular oxygen, incorporation of two atoms of oxygen"/>
    <property type="evidence" value="ECO:0007669"/>
    <property type="project" value="UniProtKB-ARBA"/>
</dbReference>
<dbReference type="InterPro" id="IPR014436">
    <property type="entry name" value="Extradiol_dOase_DODA"/>
</dbReference>
<dbReference type="CDD" id="cd07363">
    <property type="entry name" value="45_DOPA_Dioxygenase"/>
    <property type="match status" value="1"/>
</dbReference>
<keyword evidence="4" id="KW-0862">Zinc</keyword>
<dbReference type="SUPFAM" id="SSF53213">
    <property type="entry name" value="LigB-like"/>
    <property type="match status" value="1"/>
</dbReference>
<evidence type="ECO:0000259" key="7">
    <source>
        <dbReference type="Pfam" id="PF02900"/>
    </source>
</evidence>
<dbReference type="EMBL" id="CVMT01000005">
    <property type="protein sequence ID" value="CRG89123.1"/>
    <property type="molecule type" value="Genomic_DNA"/>
</dbReference>
<evidence type="ECO:0000256" key="4">
    <source>
        <dbReference type="ARBA" id="ARBA00022833"/>
    </source>
</evidence>
<evidence type="ECO:0000256" key="2">
    <source>
        <dbReference type="ARBA" id="ARBA00007581"/>
    </source>
</evidence>
<dbReference type="GO" id="GO:0008198">
    <property type="term" value="F:ferrous iron binding"/>
    <property type="evidence" value="ECO:0007669"/>
    <property type="project" value="InterPro"/>
</dbReference>
<keyword evidence="9" id="KW-1185">Reference proteome</keyword>
<sequence>MALGFLGFISSLVYQRGFATTTRMAAADVQAPVISLSHGGGPLPILGDPNHRHLVNSWKTRVRKVLKLNTPAAPKAIILVTAHWSTGQPTISSGSRHDLYYDYYGFPQEAYSLKYNASGSPEIAQEIFKRLQKAGFSPKLDDKRGWDHGVFVPLKMIIPDESIPVVQMSVLDSEDPEDHFKMGQAIADLRQENIAIIGSGYATFHNLRVMFSGGSNTPAFKANIREWSDVLNEAVMTEDADERLAKLKHWRQFPHAYTMHPNGGAEHFLPLIVAAGAAGSGKGDLYGDEYRGNDMFSFYWE</sequence>
<dbReference type="OMA" id="AGPCFFM"/>
<dbReference type="Pfam" id="PF02900">
    <property type="entry name" value="LigB"/>
    <property type="match status" value="1"/>
</dbReference>
<dbReference type="PIRSF" id="PIRSF006157">
    <property type="entry name" value="Doxgns_DODA"/>
    <property type="match status" value="1"/>
</dbReference>
<dbReference type="STRING" id="28573.A0A0U1M0R0"/>
<evidence type="ECO:0000256" key="1">
    <source>
        <dbReference type="ARBA" id="ARBA00001947"/>
    </source>
</evidence>
<dbReference type="Gene3D" id="3.40.830.10">
    <property type="entry name" value="LigB-like"/>
    <property type="match status" value="1"/>
</dbReference>
<protein>
    <submittedName>
        <fullName evidence="8">4,5-DOPA dioxygenase extradiol-like protein</fullName>
    </submittedName>
</protein>
<evidence type="ECO:0000256" key="5">
    <source>
        <dbReference type="ARBA" id="ARBA00023002"/>
    </source>
</evidence>
<dbReference type="Proteomes" id="UP000054383">
    <property type="component" value="Unassembled WGS sequence"/>
</dbReference>
<reference evidence="8 9" key="1">
    <citation type="submission" date="2015-04" db="EMBL/GenBank/DDBJ databases">
        <authorList>
            <person name="Syromyatnikov M.Y."/>
            <person name="Popov V.N."/>
        </authorList>
    </citation>
    <scope>NUCLEOTIDE SEQUENCE [LARGE SCALE GENOMIC DNA]</scope>
    <source>
        <strain evidence="8">WF-38-12</strain>
    </source>
</reference>
<dbReference type="PANTHER" id="PTHR30096">
    <property type="entry name" value="4,5-DOPA DIOXYGENASE EXTRADIOL-LIKE PROTEIN"/>
    <property type="match status" value="1"/>
</dbReference>
<keyword evidence="5" id="KW-0560">Oxidoreductase</keyword>
<evidence type="ECO:0000256" key="6">
    <source>
        <dbReference type="SAM" id="SignalP"/>
    </source>
</evidence>
<dbReference type="GO" id="GO:0008270">
    <property type="term" value="F:zinc ion binding"/>
    <property type="evidence" value="ECO:0007669"/>
    <property type="project" value="InterPro"/>
</dbReference>
<feature type="domain" description="Extradiol ring-cleavage dioxygenase class III enzyme subunit B" evidence="7">
    <location>
        <begin position="62"/>
        <end position="287"/>
    </location>
</feature>
<comment type="similarity">
    <text evidence="2">Belongs to the DODA-type extradiol aromatic ring-opening dioxygenase family.</text>
</comment>
<organism evidence="8 9">
    <name type="scientific">Talaromyces islandicus</name>
    <name type="common">Penicillium islandicum</name>
    <dbReference type="NCBI Taxonomy" id="28573"/>
    <lineage>
        <taxon>Eukaryota</taxon>
        <taxon>Fungi</taxon>
        <taxon>Dikarya</taxon>
        <taxon>Ascomycota</taxon>
        <taxon>Pezizomycotina</taxon>
        <taxon>Eurotiomycetes</taxon>
        <taxon>Eurotiomycetidae</taxon>
        <taxon>Eurotiales</taxon>
        <taxon>Trichocomaceae</taxon>
        <taxon>Talaromyces</taxon>
        <taxon>Talaromyces sect. Islandici</taxon>
    </lineage>
</organism>
<dbReference type="OrthoDB" id="7396853at2759"/>
<evidence type="ECO:0000313" key="9">
    <source>
        <dbReference type="Proteomes" id="UP000054383"/>
    </source>
</evidence>
<keyword evidence="6" id="KW-0732">Signal</keyword>
<comment type="cofactor">
    <cofactor evidence="1">
        <name>Zn(2+)</name>
        <dbReference type="ChEBI" id="CHEBI:29105"/>
    </cofactor>
</comment>
<name>A0A0U1M0R0_TALIS</name>
<feature type="chain" id="PRO_5006711418" evidence="6">
    <location>
        <begin position="20"/>
        <end position="301"/>
    </location>
</feature>
<evidence type="ECO:0000313" key="8">
    <source>
        <dbReference type="EMBL" id="CRG89123.1"/>
    </source>
</evidence>
<accession>A0A0U1M0R0</accession>
<dbReference type="InterPro" id="IPR004183">
    <property type="entry name" value="Xdiol_dOase_suB"/>
</dbReference>
<proteinExistence type="inferred from homology"/>
<keyword evidence="8" id="KW-0223">Dioxygenase</keyword>
<feature type="signal peptide" evidence="6">
    <location>
        <begin position="1"/>
        <end position="19"/>
    </location>
</feature>
<dbReference type="PANTHER" id="PTHR30096:SF0">
    <property type="entry name" value="4,5-DOPA DIOXYGENASE EXTRADIOL-LIKE PROTEIN"/>
    <property type="match status" value="1"/>
</dbReference>
<keyword evidence="3" id="KW-0479">Metal-binding</keyword>
<dbReference type="AlphaFoldDB" id="A0A0U1M0R0"/>
<evidence type="ECO:0000256" key="3">
    <source>
        <dbReference type="ARBA" id="ARBA00022723"/>
    </source>
</evidence>